<keyword evidence="3 6" id="KW-1133">Transmembrane helix</keyword>
<keyword evidence="8" id="KW-1185">Reference proteome</keyword>
<dbReference type="GO" id="GO:0005886">
    <property type="term" value="C:plasma membrane"/>
    <property type="evidence" value="ECO:0007669"/>
    <property type="project" value="TreeGrafter"/>
</dbReference>
<protein>
    <submittedName>
        <fullName evidence="7">C4-dicarboxylate ABC transporter</fullName>
    </submittedName>
</protein>
<feature type="transmembrane region" description="Helical" evidence="6">
    <location>
        <begin position="60"/>
        <end position="85"/>
    </location>
</feature>
<name>A0A1P8JSZ3_9BURK</name>
<keyword evidence="2 6" id="KW-0812">Transmembrane</keyword>
<feature type="transmembrane region" description="Helical" evidence="6">
    <location>
        <begin position="106"/>
        <end position="125"/>
    </location>
</feature>
<evidence type="ECO:0000313" key="7">
    <source>
        <dbReference type="EMBL" id="APW36869.1"/>
    </source>
</evidence>
<proteinExistence type="predicted"/>
<accession>A0A1P8JSZ3</accession>
<dbReference type="InterPro" id="IPR038665">
    <property type="entry name" value="Voltage-dep_anion_channel_sf"/>
</dbReference>
<dbReference type="InterPro" id="IPR004695">
    <property type="entry name" value="SLAC1/Mae1/Ssu1/TehA"/>
</dbReference>
<organism evidence="7 8">
    <name type="scientific">Rhodoferax koreensis</name>
    <dbReference type="NCBI Taxonomy" id="1842727"/>
    <lineage>
        <taxon>Bacteria</taxon>
        <taxon>Pseudomonadati</taxon>
        <taxon>Pseudomonadota</taxon>
        <taxon>Betaproteobacteria</taxon>
        <taxon>Burkholderiales</taxon>
        <taxon>Comamonadaceae</taxon>
        <taxon>Rhodoferax</taxon>
    </lineage>
</organism>
<feature type="transmembrane region" description="Helical" evidence="6">
    <location>
        <begin position="226"/>
        <end position="245"/>
    </location>
</feature>
<evidence type="ECO:0000256" key="1">
    <source>
        <dbReference type="ARBA" id="ARBA00004141"/>
    </source>
</evidence>
<feature type="transmembrane region" description="Helical" evidence="6">
    <location>
        <begin position="280"/>
        <end position="300"/>
    </location>
</feature>
<gene>
    <name evidence="7" type="ORF">RD110_06400</name>
</gene>
<feature type="region of interest" description="Disordered" evidence="5">
    <location>
        <begin position="1"/>
        <end position="23"/>
    </location>
</feature>
<evidence type="ECO:0000256" key="5">
    <source>
        <dbReference type="SAM" id="MobiDB-lite"/>
    </source>
</evidence>
<dbReference type="Pfam" id="PF03595">
    <property type="entry name" value="SLAC1"/>
    <property type="match status" value="1"/>
</dbReference>
<dbReference type="EMBL" id="CP019236">
    <property type="protein sequence ID" value="APW36869.1"/>
    <property type="molecule type" value="Genomic_DNA"/>
</dbReference>
<feature type="transmembrane region" description="Helical" evidence="6">
    <location>
        <begin position="192"/>
        <end position="214"/>
    </location>
</feature>
<evidence type="ECO:0000256" key="2">
    <source>
        <dbReference type="ARBA" id="ARBA00022692"/>
    </source>
</evidence>
<dbReference type="Proteomes" id="UP000186609">
    <property type="component" value="Chromosome"/>
</dbReference>
<feature type="transmembrane region" description="Helical" evidence="6">
    <location>
        <begin position="251"/>
        <end position="268"/>
    </location>
</feature>
<keyword evidence="4 6" id="KW-0472">Membrane</keyword>
<sequence length="340" mass="35789">MQILPEESVLQSPSIPPASAALRPPREASVRNLPVNLFASVMGLSGLALAWRIAHQGLGAPAWIGEAIGALAVGVFLLVACSYLLKFARHREAVAAEFHHPVSGNFFGTIVISLLLLSAIVGPYQPAAAQALWSVGLLATLVLCFVVVSRLLKGQVDASHAVPAWIIPCVATLDIPVTGAQMPMAWTSEVNLLAAAIGAVLALVLFGMIVSRLVHHHPLPAGMAPSLMILVAPFAVGFLAYSNIVGEIDRFAALLFYFALFMFAVVAPKVFRPGVPFSPAWWAIGFPMAALANAALKYAAHRASAPLWLLAMLLLGALSLALAVLTVRTVQIALNGKLLA</sequence>
<evidence type="ECO:0000256" key="4">
    <source>
        <dbReference type="ARBA" id="ARBA00023136"/>
    </source>
</evidence>
<comment type="subcellular location">
    <subcellularLocation>
        <location evidence="1">Membrane</location>
        <topology evidence="1">Multi-pass membrane protein</topology>
    </subcellularLocation>
</comment>
<evidence type="ECO:0000256" key="3">
    <source>
        <dbReference type="ARBA" id="ARBA00022989"/>
    </source>
</evidence>
<reference evidence="7 8" key="1">
    <citation type="submission" date="2017-01" db="EMBL/GenBank/DDBJ databases">
        <authorList>
            <person name="Mah S.A."/>
            <person name="Swanson W.J."/>
            <person name="Moy G.W."/>
            <person name="Vacquier V.D."/>
        </authorList>
    </citation>
    <scope>NUCLEOTIDE SEQUENCE [LARGE SCALE GENOMIC DNA]</scope>
    <source>
        <strain evidence="7 8">DCY110</strain>
    </source>
</reference>
<dbReference type="PANTHER" id="PTHR37955">
    <property type="entry name" value="TELLURITE RESISTANCE PROTEIN TEHA"/>
    <property type="match status" value="1"/>
</dbReference>
<feature type="transmembrane region" description="Helical" evidence="6">
    <location>
        <begin position="131"/>
        <end position="152"/>
    </location>
</feature>
<feature type="transmembrane region" description="Helical" evidence="6">
    <location>
        <begin position="306"/>
        <end position="327"/>
    </location>
</feature>
<dbReference type="Gene3D" id="1.50.10.150">
    <property type="entry name" value="Voltage-dependent anion channel"/>
    <property type="match status" value="1"/>
</dbReference>
<dbReference type="AlphaFoldDB" id="A0A1P8JSZ3"/>
<dbReference type="GO" id="GO:0046583">
    <property type="term" value="F:monoatomic cation efflux transmembrane transporter activity"/>
    <property type="evidence" value="ECO:0007669"/>
    <property type="project" value="TreeGrafter"/>
</dbReference>
<dbReference type="OrthoDB" id="309023at2"/>
<feature type="transmembrane region" description="Helical" evidence="6">
    <location>
        <begin position="33"/>
        <end position="54"/>
    </location>
</feature>
<dbReference type="InterPro" id="IPR052951">
    <property type="entry name" value="Tellurite_res_ion_channel"/>
</dbReference>
<evidence type="ECO:0000256" key="6">
    <source>
        <dbReference type="SAM" id="Phobius"/>
    </source>
</evidence>
<dbReference type="KEGG" id="rhy:RD110_06400"/>
<evidence type="ECO:0000313" key="8">
    <source>
        <dbReference type="Proteomes" id="UP000186609"/>
    </source>
</evidence>
<dbReference type="CDD" id="cd09323">
    <property type="entry name" value="TDT_SLAC1_like"/>
    <property type="match status" value="1"/>
</dbReference>
<dbReference type="PANTHER" id="PTHR37955:SF1">
    <property type="entry name" value="DEP DOMAIN-CONTAINING PROTEIN"/>
    <property type="match status" value="1"/>
</dbReference>